<dbReference type="GO" id="GO:0005634">
    <property type="term" value="C:nucleus"/>
    <property type="evidence" value="ECO:0007669"/>
    <property type="project" value="TreeGrafter"/>
</dbReference>
<evidence type="ECO:0000313" key="3">
    <source>
        <dbReference type="EMBL" id="EEA19541.1"/>
    </source>
</evidence>
<dbReference type="VEuPathDB" id="FungiDB:PMAA_003290"/>
<dbReference type="SUPFAM" id="SSF53474">
    <property type="entry name" value="alpha/beta-Hydrolases"/>
    <property type="match status" value="1"/>
</dbReference>
<keyword evidence="1" id="KW-0378">Hydrolase</keyword>
<sequence>MTVAYYYSRLSSKPAPFQKPISKPSPSYRAFTTRPYFPAPTMAPSSTTPPTTTAKPPLKILMLHGFTQSGSLFRAKTGALTKAITKAFPLHTVSFSYPTGPLRLNPFDVPGYTSSNDNDKEVEEPEMYGWWRRPSTTPPTYKGIEDGLATVAATLKNEGPFDGVVGFSQGACLTAMVASLLEPGRSDSFSAAAAAPGDGVQFPESFYPGNTGNQPPLKFAIVYSGFKVADPRWGALYDVQRPITTPLLHVLGTLDALVIEAMSRGLIEACAGDPEKEGKVVFHPGGHFVPSQKTYLEVAVGFIRRSLEGDTKKEEEERVEDMDVPF</sequence>
<dbReference type="STRING" id="441960.B6QTC4"/>
<dbReference type="PANTHER" id="PTHR48070">
    <property type="entry name" value="ESTERASE OVCA2"/>
    <property type="match status" value="1"/>
</dbReference>
<dbReference type="OrthoDB" id="2094269at2759"/>
<dbReference type="Pfam" id="PF03959">
    <property type="entry name" value="FSH1"/>
    <property type="match status" value="1"/>
</dbReference>
<evidence type="ECO:0000256" key="1">
    <source>
        <dbReference type="ARBA" id="ARBA00022801"/>
    </source>
</evidence>
<dbReference type="GO" id="GO:0019748">
    <property type="term" value="P:secondary metabolic process"/>
    <property type="evidence" value="ECO:0007669"/>
    <property type="project" value="TreeGrafter"/>
</dbReference>
<protein>
    <submittedName>
        <fullName evidence="3">Dihydrofolate reductase</fullName>
    </submittedName>
</protein>
<dbReference type="Proteomes" id="UP000001294">
    <property type="component" value="Unassembled WGS sequence"/>
</dbReference>
<dbReference type="PANTHER" id="PTHR48070:SF6">
    <property type="entry name" value="ESTERASE OVCA2"/>
    <property type="match status" value="1"/>
</dbReference>
<evidence type="ECO:0000259" key="2">
    <source>
        <dbReference type="Pfam" id="PF03959"/>
    </source>
</evidence>
<proteinExistence type="predicted"/>
<keyword evidence="4" id="KW-1185">Reference proteome</keyword>
<accession>B6QTC4</accession>
<dbReference type="GO" id="GO:0016787">
    <property type="term" value="F:hydrolase activity"/>
    <property type="evidence" value="ECO:0007669"/>
    <property type="project" value="UniProtKB-KW"/>
</dbReference>
<dbReference type="InterPro" id="IPR005645">
    <property type="entry name" value="FSH-like_dom"/>
</dbReference>
<dbReference type="InterPro" id="IPR029058">
    <property type="entry name" value="AB_hydrolase_fold"/>
</dbReference>
<dbReference type="EMBL" id="DS995905">
    <property type="protein sequence ID" value="EEA19541.1"/>
    <property type="molecule type" value="Genomic_DNA"/>
</dbReference>
<dbReference type="GO" id="GO:0005737">
    <property type="term" value="C:cytoplasm"/>
    <property type="evidence" value="ECO:0007669"/>
    <property type="project" value="TreeGrafter"/>
</dbReference>
<feature type="domain" description="Serine hydrolase" evidence="2">
    <location>
        <begin position="57"/>
        <end position="297"/>
    </location>
</feature>
<organism evidence="3 4">
    <name type="scientific">Talaromyces marneffei (strain ATCC 18224 / CBS 334.59 / QM 7333)</name>
    <name type="common">Penicillium marneffei</name>
    <dbReference type="NCBI Taxonomy" id="441960"/>
    <lineage>
        <taxon>Eukaryota</taxon>
        <taxon>Fungi</taxon>
        <taxon>Dikarya</taxon>
        <taxon>Ascomycota</taxon>
        <taxon>Pezizomycotina</taxon>
        <taxon>Eurotiomycetes</taxon>
        <taxon>Eurotiomycetidae</taxon>
        <taxon>Eurotiales</taxon>
        <taxon>Trichocomaceae</taxon>
        <taxon>Talaromyces</taxon>
        <taxon>Talaromyces sect. Talaromyces</taxon>
    </lineage>
</organism>
<gene>
    <name evidence="3" type="ORF">PMAA_003290</name>
</gene>
<name>B6QTC4_TALMQ</name>
<dbReference type="PhylomeDB" id="B6QTC4"/>
<dbReference type="InterPro" id="IPR050593">
    <property type="entry name" value="LovG"/>
</dbReference>
<dbReference type="Gene3D" id="3.40.50.1820">
    <property type="entry name" value="alpha/beta hydrolase"/>
    <property type="match status" value="1"/>
</dbReference>
<reference evidence="4" key="1">
    <citation type="journal article" date="2015" name="Genome Announc.">
        <title>Genome sequence of the AIDS-associated pathogen Penicillium marneffei (ATCC18224) and its near taxonomic relative Talaromyces stipitatus (ATCC10500).</title>
        <authorList>
            <person name="Nierman W.C."/>
            <person name="Fedorova-Abrams N.D."/>
            <person name="Andrianopoulos A."/>
        </authorList>
    </citation>
    <scope>NUCLEOTIDE SEQUENCE [LARGE SCALE GENOMIC DNA]</scope>
    <source>
        <strain evidence="4">ATCC 18224 / CBS 334.59 / QM 7333</strain>
    </source>
</reference>
<evidence type="ECO:0000313" key="4">
    <source>
        <dbReference type="Proteomes" id="UP000001294"/>
    </source>
</evidence>
<dbReference type="HOGENOM" id="CLU_051938_2_0_1"/>
<dbReference type="AlphaFoldDB" id="B6QTC4"/>